<dbReference type="AlphaFoldDB" id="A0A382INR3"/>
<accession>A0A382INR3</accession>
<dbReference type="EMBL" id="UINC01068312">
    <property type="protein sequence ID" value="SVC00847.1"/>
    <property type="molecule type" value="Genomic_DNA"/>
</dbReference>
<protein>
    <recommendedName>
        <fullName evidence="2">Lipoprotein</fullName>
    </recommendedName>
</protein>
<evidence type="ECO:0008006" key="2">
    <source>
        <dbReference type="Google" id="ProtNLM"/>
    </source>
</evidence>
<proteinExistence type="predicted"/>
<dbReference type="PROSITE" id="PS51257">
    <property type="entry name" value="PROKAR_LIPOPROTEIN"/>
    <property type="match status" value="1"/>
</dbReference>
<evidence type="ECO:0000313" key="1">
    <source>
        <dbReference type="EMBL" id="SVC00847.1"/>
    </source>
</evidence>
<name>A0A382INR3_9ZZZZ</name>
<sequence>MENRLRVITITALILGLITFTTGCSSFGGINSNPEYEWLTGDSKVAKGDLPGDPCISCGENWTFIPNEPNGAVRGAERQGFFWGCSYDPDPEIAKNCRNKLHY</sequence>
<gene>
    <name evidence="1" type="ORF">METZ01_LOCUS253701</name>
</gene>
<reference evidence="1" key="1">
    <citation type="submission" date="2018-05" db="EMBL/GenBank/DDBJ databases">
        <authorList>
            <person name="Lanie J.A."/>
            <person name="Ng W.-L."/>
            <person name="Kazmierczak K.M."/>
            <person name="Andrzejewski T.M."/>
            <person name="Davidsen T.M."/>
            <person name="Wayne K.J."/>
            <person name="Tettelin H."/>
            <person name="Glass J.I."/>
            <person name="Rusch D."/>
            <person name="Podicherti R."/>
            <person name="Tsui H.-C.T."/>
            <person name="Winkler M.E."/>
        </authorList>
    </citation>
    <scope>NUCLEOTIDE SEQUENCE</scope>
</reference>
<organism evidence="1">
    <name type="scientific">marine metagenome</name>
    <dbReference type="NCBI Taxonomy" id="408172"/>
    <lineage>
        <taxon>unclassified sequences</taxon>
        <taxon>metagenomes</taxon>
        <taxon>ecological metagenomes</taxon>
    </lineage>
</organism>